<keyword evidence="7 12" id="KW-0472">Membrane</keyword>
<dbReference type="Pfam" id="PF13927">
    <property type="entry name" value="Ig_3"/>
    <property type="match status" value="1"/>
</dbReference>
<name>A0ABQ8JWQ0_DERPT</name>
<dbReference type="CDD" id="cd00096">
    <property type="entry name" value="Ig"/>
    <property type="match status" value="1"/>
</dbReference>
<keyword evidence="6 12" id="KW-1133">Transmembrane helix</keyword>
<dbReference type="EMBL" id="NJHN03000002">
    <property type="protein sequence ID" value="KAH9427043.1"/>
    <property type="molecule type" value="Genomic_DNA"/>
</dbReference>
<reference evidence="15 16" key="1">
    <citation type="journal article" date="2018" name="J. Allergy Clin. Immunol.">
        <title>High-quality assembly of Dermatophagoides pteronyssinus genome and transcriptome reveals a wide range of novel allergens.</title>
        <authorList>
            <person name="Liu X.Y."/>
            <person name="Yang K.Y."/>
            <person name="Wang M.Q."/>
            <person name="Kwok J.S."/>
            <person name="Zeng X."/>
            <person name="Yang Z."/>
            <person name="Xiao X.J."/>
            <person name="Lau C.P."/>
            <person name="Li Y."/>
            <person name="Huang Z.M."/>
            <person name="Ba J.G."/>
            <person name="Yim A.K."/>
            <person name="Ouyang C.Y."/>
            <person name="Ngai S.M."/>
            <person name="Chan T.F."/>
            <person name="Leung E.L."/>
            <person name="Liu L."/>
            <person name="Liu Z.G."/>
            <person name="Tsui S.K."/>
        </authorList>
    </citation>
    <scope>NUCLEOTIDE SEQUENCE [LARGE SCALE GENOMIC DNA]</scope>
    <source>
        <strain evidence="15">Derp</strain>
    </source>
</reference>
<dbReference type="SUPFAM" id="SSF48726">
    <property type="entry name" value="Immunoglobulin"/>
    <property type="match status" value="4"/>
</dbReference>
<dbReference type="Gene3D" id="2.60.40.10">
    <property type="entry name" value="Immunoglobulins"/>
    <property type="match status" value="6"/>
</dbReference>
<feature type="domain" description="Ig-like" evidence="13">
    <location>
        <begin position="248"/>
        <end position="336"/>
    </location>
</feature>
<evidence type="ECO:0000259" key="14">
    <source>
        <dbReference type="PROSITE" id="PS50853"/>
    </source>
</evidence>
<evidence type="ECO:0000256" key="12">
    <source>
        <dbReference type="SAM" id="Phobius"/>
    </source>
</evidence>
<feature type="domain" description="Ig-like" evidence="13">
    <location>
        <begin position="161"/>
        <end position="241"/>
    </location>
</feature>
<dbReference type="SMART" id="SM00408">
    <property type="entry name" value="IGc2"/>
    <property type="match status" value="5"/>
</dbReference>
<keyword evidence="16" id="KW-1185">Reference proteome</keyword>
<evidence type="ECO:0000313" key="16">
    <source>
        <dbReference type="Proteomes" id="UP000887458"/>
    </source>
</evidence>
<feature type="domain" description="Ig-like" evidence="13">
    <location>
        <begin position="56"/>
        <end position="150"/>
    </location>
</feature>
<feature type="domain" description="Fibronectin type-III" evidence="14">
    <location>
        <begin position="541"/>
        <end position="637"/>
    </location>
</feature>
<evidence type="ECO:0000256" key="10">
    <source>
        <dbReference type="ARBA" id="ARBA00023319"/>
    </source>
</evidence>
<dbReference type="PROSITE" id="PS50835">
    <property type="entry name" value="IG_LIKE"/>
    <property type="match status" value="5"/>
</dbReference>
<dbReference type="InterPro" id="IPR036116">
    <property type="entry name" value="FN3_sf"/>
</dbReference>
<keyword evidence="5" id="KW-0130">Cell adhesion</keyword>
<evidence type="ECO:0000256" key="8">
    <source>
        <dbReference type="ARBA" id="ARBA00023157"/>
    </source>
</evidence>
<feature type="compositionally biased region" description="Polar residues" evidence="11">
    <location>
        <begin position="874"/>
        <end position="884"/>
    </location>
</feature>
<feature type="compositionally biased region" description="Low complexity" evidence="11">
    <location>
        <begin position="885"/>
        <end position="905"/>
    </location>
</feature>
<feature type="domain" description="Fibronectin type-III" evidence="14">
    <location>
        <begin position="648"/>
        <end position="755"/>
    </location>
</feature>
<comment type="subcellular location">
    <subcellularLocation>
        <location evidence="1">Membrane</location>
        <topology evidence="1">Single-pass membrane protein</topology>
    </subcellularLocation>
</comment>
<dbReference type="InterPro" id="IPR003961">
    <property type="entry name" value="FN3_dom"/>
</dbReference>
<evidence type="ECO:0000259" key="13">
    <source>
        <dbReference type="PROSITE" id="PS50835"/>
    </source>
</evidence>
<dbReference type="InterPro" id="IPR007110">
    <property type="entry name" value="Ig-like_dom"/>
</dbReference>
<dbReference type="PANTHER" id="PTHR10075">
    <property type="entry name" value="BASIGIN RELATED"/>
    <property type="match status" value="1"/>
</dbReference>
<evidence type="ECO:0000256" key="5">
    <source>
        <dbReference type="ARBA" id="ARBA00022889"/>
    </source>
</evidence>
<dbReference type="Pfam" id="PF07679">
    <property type="entry name" value="I-set"/>
    <property type="match status" value="1"/>
</dbReference>
<dbReference type="PANTHER" id="PTHR10075:SF85">
    <property type="entry name" value="NCAM (NEURAL CELL ADHESION MOLECULE) HOMOLOG"/>
    <property type="match status" value="1"/>
</dbReference>
<keyword evidence="2 12" id="KW-0812">Transmembrane</keyword>
<dbReference type="InterPro" id="IPR036179">
    <property type="entry name" value="Ig-like_dom_sf"/>
</dbReference>
<comment type="caution">
    <text evidence="15">The sequence shown here is derived from an EMBL/GenBank/DDBJ whole genome shotgun (WGS) entry which is preliminary data.</text>
</comment>
<keyword evidence="8" id="KW-1015">Disulfide bond</keyword>
<evidence type="ECO:0000256" key="11">
    <source>
        <dbReference type="SAM" id="MobiDB-lite"/>
    </source>
</evidence>
<dbReference type="PROSITE" id="PS50853">
    <property type="entry name" value="FN3"/>
    <property type="match status" value="2"/>
</dbReference>
<evidence type="ECO:0000256" key="1">
    <source>
        <dbReference type="ARBA" id="ARBA00004167"/>
    </source>
</evidence>
<evidence type="ECO:0000256" key="9">
    <source>
        <dbReference type="ARBA" id="ARBA00023180"/>
    </source>
</evidence>
<keyword evidence="4" id="KW-0677">Repeat</keyword>
<dbReference type="InterPro" id="IPR009138">
    <property type="entry name" value="Neural_cell_adh"/>
</dbReference>
<keyword evidence="3" id="KW-0732">Signal</keyword>
<gene>
    <name evidence="15" type="primary">NCAM2</name>
    <name evidence="15" type="ORF">DERP_014944</name>
</gene>
<evidence type="ECO:0000256" key="2">
    <source>
        <dbReference type="ARBA" id="ARBA00022692"/>
    </source>
</evidence>
<protein>
    <submittedName>
        <fullName evidence="15">Ncam2p</fullName>
    </submittedName>
</protein>
<keyword evidence="10" id="KW-0393">Immunoglobulin domain</keyword>
<dbReference type="InterPro" id="IPR013098">
    <property type="entry name" value="Ig_I-set"/>
</dbReference>
<dbReference type="InterPro" id="IPR003598">
    <property type="entry name" value="Ig_sub2"/>
</dbReference>
<feature type="domain" description="Ig-like" evidence="13">
    <location>
        <begin position="341"/>
        <end position="439"/>
    </location>
</feature>
<evidence type="ECO:0000256" key="3">
    <source>
        <dbReference type="ARBA" id="ARBA00022729"/>
    </source>
</evidence>
<evidence type="ECO:0000256" key="7">
    <source>
        <dbReference type="ARBA" id="ARBA00023136"/>
    </source>
</evidence>
<evidence type="ECO:0000256" key="4">
    <source>
        <dbReference type="ARBA" id="ARBA00022737"/>
    </source>
</evidence>
<accession>A0ABQ8JWQ0</accession>
<dbReference type="Proteomes" id="UP000887458">
    <property type="component" value="Unassembled WGS sequence"/>
</dbReference>
<dbReference type="InterPro" id="IPR013783">
    <property type="entry name" value="Ig-like_fold"/>
</dbReference>
<dbReference type="Pfam" id="PF00041">
    <property type="entry name" value="fn3"/>
    <property type="match status" value="1"/>
</dbReference>
<dbReference type="SUPFAM" id="SSF49265">
    <property type="entry name" value="Fibronectin type III"/>
    <property type="match status" value="1"/>
</dbReference>
<dbReference type="PRINTS" id="PR01838">
    <property type="entry name" value="NCAMFAMILY"/>
</dbReference>
<feature type="domain" description="Ig-like" evidence="13">
    <location>
        <begin position="440"/>
        <end position="534"/>
    </location>
</feature>
<feature type="transmembrane region" description="Helical" evidence="12">
    <location>
        <begin position="771"/>
        <end position="792"/>
    </location>
</feature>
<evidence type="ECO:0000313" key="15">
    <source>
        <dbReference type="EMBL" id="KAH9427043.1"/>
    </source>
</evidence>
<feature type="transmembrane region" description="Helical" evidence="12">
    <location>
        <begin position="15"/>
        <end position="37"/>
    </location>
</feature>
<dbReference type="SMART" id="SM00409">
    <property type="entry name" value="IG"/>
    <property type="match status" value="5"/>
</dbReference>
<organism evidence="15 16">
    <name type="scientific">Dermatophagoides pteronyssinus</name>
    <name type="common">European house dust mite</name>
    <dbReference type="NCBI Taxonomy" id="6956"/>
    <lineage>
        <taxon>Eukaryota</taxon>
        <taxon>Metazoa</taxon>
        <taxon>Ecdysozoa</taxon>
        <taxon>Arthropoda</taxon>
        <taxon>Chelicerata</taxon>
        <taxon>Arachnida</taxon>
        <taxon>Acari</taxon>
        <taxon>Acariformes</taxon>
        <taxon>Sarcoptiformes</taxon>
        <taxon>Astigmata</taxon>
        <taxon>Psoroptidia</taxon>
        <taxon>Analgoidea</taxon>
        <taxon>Pyroglyphidae</taxon>
        <taxon>Dermatophagoidinae</taxon>
        <taxon>Dermatophagoides</taxon>
    </lineage>
</organism>
<feature type="compositionally biased region" description="Basic and acidic residues" evidence="11">
    <location>
        <begin position="906"/>
        <end position="927"/>
    </location>
</feature>
<proteinExistence type="predicted"/>
<dbReference type="SMART" id="SM00060">
    <property type="entry name" value="FN3"/>
    <property type="match status" value="2"/>
</dbReference>
<evidence type="ECO:0000256" key="6">
    <source>
        <dbReference type="ARBA" id="ARBA00022989"/>
    </source>
</evidence>
<sequence>MQSISRIMSSTHQHLMMTISNILIAHLIIFLNGLIFVDCQQQQQQPQQQYSLKIYPNVGSLSKPSNQKFVITCKGQGGDSNLFSDLYWFTPKNEEINPIFLERHPEFKTINRDGNLFLSFDNPKPELSGIYKCRGLLQNSESLESQINVNIYEDVTWDHCPEIQYLIKGNVGERINCRASANPKPNVIWTKEGRQLDSNPRYLINSSGIIIKDPITDDDGGLFQVSALVTETGSTQEKRITVQIYSRPMVEKISEPRFGIENEQIELNCEASGVPQPLYTWLDNNRRNLSSVGGYAVDRNTGTIIINRLKKHEDEGNFTCIAENSAGKSEKSTNLRVYQRPEIKSFRNESYDQYQRSYLECRVIGIPIPMITIRKNGLTRPFIHGDPGIVLEERMDKHEKVLTLTYLNTTRDDDGLYYCRAENDAGFAELVGHLEVKFSPNMSLTPMTNVKTWDNRPVNMTCIAEAIPNATIKWYKNGYEIFDNDVYRQQLSADGISKLFITPTKSIYDEQVFGIYRCEATNSLGKNYINIQLDRATVPGLVNDIKIVDIAPTQIRFKIYNDLFDGGMPIKKLHIVYYEKYDQFDHQTKELPFSKLENDYIIDKLKPFTIYSFRFAAENEVGKGQFGQERQIQTKAETKPDKPEFHNLPFDIINRDEIISPYPHKFTVMWNMPPDNGRPIEYFEIRHYPILRTEFGFTPLHEPIISKISVYHDEMTSKTLTKLKSDSYYRVELRAYNSLGFSEPSSIIFKTPLSDFPDQDYSMDELNEGKLSFPLGIMAAFIMIFVILILIIMDLVFYCRYKVGVIYFLRTHVCNINTDDQNKLNNMMVANMDDNPKYQSRNIVNTNNRPTVIDTTTMTTTTNGRQIEVDNPAFDSSNGYATKSPNGENTTLLTNNNHNHNNNPNGERERFEQHQQQQMRRDQDSVV</sequence>
<feature type="region of interest" description="Disordered" evidence="11">
    <location>
        <begin position="860"/>
        <end position="927"/>
    </location>
</feature>
<keyword evidence="9" id="KW-0325">Glycoprotein</keyword>
<reference evidence="15 16" key="2">
    <citation type="journal article" date="2022" name="Mol. Biol. Evol.">
        <title>Comparative Genomics Reveals Insights into the Divergent Evolution of Astigmatic Mites and Household Pest Adaptations.</title>
        <authorList>
            <person name="Xiong Q."/>
            <person name="Wan A.T."/>
            <person name="Liu X."/>
            <person name="Fung C.S."/>
            <person name="Xiao X."/>
            <person name="Malainual N."/>
            <person name="Hou J."/>
            <person name="Wang L."/>
            <person name="Wang M."/>
            <person name="Yang K.Y."/>
            <person name="Cui Y."/>
            <person name="Leung E.L."/>
            <person name="Nong W."/>
            <person name="Shin S.K."/>
            <person name="Au S.W."/>
            <person name="Jeong K.Y."/>
            <person name="Chew F.T."/>
            <person name="Hui J.H."/>
            <person name="Leung T.F."/>
            <person name="Tungtrongchitr A."/>
            <person name="Zhong N."/>
            <person name="Liu Z."/>
            <person name="Tsui S.K."/>
        </authorList>
    </citation>
    <scope>NUCLEOTIDE SEQUENCE [LARGE SCALE GENOMIC DNA]</scope>
    <source>
        <strain evidence="15">Derp</strain>
    </source>
</reference>
<dbReference type="InterPro" id="IPR003599">
    <property type="entry name" value="Ig_sub"/>
</dbReference>
<dbReference type="CDD" id="cd00063">
    <property type="entry name" value="FN3"/>
    <property type="match status" value="2"/>
</dbReference>